<protein>
    <submittedName>
        <fullName evidence="1">Uncharacterized protein</fullName>
    </submittedName>
</protein>
<dbReference type="Proteomes" id="UP000018126">
    <property type="component" value="Unassembled WGS sequence"/>
</dbReference>
<evidence type="ECO:0000313" key="2">
    <source>
        <dbReference type="Proteomes" id="UP000018126"/>
    </source>
</evidence>
<keyword evidence="2" id="KW-1185">Reference proteome</keyword>
<evidence type="ECO:0000313" key="1">
    <source>
        <dbReference type="EMBL" id="EST89897.1"/>
    </source>
</evidence>
<name>V6Q570_9ENTE</name>
<reference evidence="1 2" key="1">
    <citation type="journal article" date="2013" name="Genome Announc.">
        <title>High-Quality Draft Genome Sequence of Vagococcus lutrae Strain LBD1, Isolated from the Largemouth Bass Micropterus salmoides.</title>
        <authorList>
            <person name="Lebreton F."/>
            <person name="Valentino M.D."/>
            <person name="Duncan L.B."/>
            <person name="Zeng Q."/>
            <person name="Manson McGuire A."/>
            <person name="Earl A.M."/>
            <person name="Gilmore M.S."/>
        </authorList>
    </citation>
    <scope>NUCLEOTIDE SEQUENCE [LARGE SCALE GENOMIC DNA]</scope>
    <source>
        <strain evidence="1 2">LBD1</strain>
    </source>
</reference>
<comment type="caution">
    <text evidence="1">The sequence shown here is derived from an EMBL/GenBank/DDBJ whole genome shotgun (WGS) entry which is preliminary data.</text>
</comment>
<accession>V6Q570</accession>
<sequence>MKIDRRALFMPMIQEAIEKHREDESLQDLRIEYGEEDYHEALILAVYDDIQRDIDNNELSKGLEREGEKYLLELAITKREQLNLLEKELYRIKEGNMEAALWAFYIYISDEKIELFELIKSQVYQVI</sequence>
<organism evidence="1 2">
    <name type="scientific">Vagococcus lutrae LBD1</name>
    <dbReference type="NCBI Taxonomy" id="1408226"/>
    <lineage>
        <taxon>Bacteria</taxon>
        <taxon>Bacillati</taxon>
        <taxon>Bacillota</taxon>
        <taxon>Bacilli</taxon>
        <taxon>Lactobacillales</taxon>
        <taxon>Enterococcaceae</taxon>
        <taxon>Vagococcus</taxon>
    </lineage>
</organism>
<dbReference type="STRING" id="1408226.T233_01003"/>
<gene>
    <name evidence="1" type="ORF">T233_01003</name>
</gene>
<dbReference type="AlphaFoldDB" id="V6Q570"/>
<dbReference type="RefSeq" id="WP_023606331.1">
    <property type="nucleotide sequence ID" value="NZ_AYSH01000013.1"/>
</dbReference>
<proteinExistence type="predicted"/>
<dbReference type="EMBL" id="AYSH01000013">
    <property type="protein sequence ID" value="EST89897.1"/>
    <property type="molecule type" value="Genomic_DNA"/>
</dbReference>